<protein>
    <submittedName>
        <fullName evidence="1">Uncharacterized protein</fullName>
    </submittedName>
</protein>
<organism evidence="1 2">
    <name type="scientific">Candidatus Onthovivens merdipullorum</name>
    <dbReference type="NCBI Taxonomy" id="2840889"/>
    <lineage>
        <taxon>Bacteria</taxon>
        <taxon>Bacillati</taxon>
        <taxon>Bacillota</taxon>
        <taxon>Bacilli</taxon>
        <taxon>Bacillales</taxon>
        <taxon>Candidatus Onthovivens</taxon>
    </lineage>
</organism>
<reference evidence="1" key="1">
    <citation type="submission" date="2020-10" db="EMBL/GenBank/DDBJ databases">
        <authorList>
            <person name="Gilroy R."/>
        </authorList>
    </citation>
    <scope>NUCLEOTIDE SEQUENCE</scope>
    <source>
        <strain evidence="1">11159</strain>
    </source>
</reference>
<gene>
    <name evidence="1" type="ORF">IAC58_06280</name>
</gene>
<comment type="caution">
    <text evidence="1">The sequence shown here is derived from an EMBL/GenBank/DDBJ whole genome shotgun (WGS) entry which is preliminary data.</text>
</comment>
<evidence type="ECO:0000313" key="1">
    <source>
        <dbReference type="EMBL" id="MBO8428130.1"/>
    </source>
</evidence>
<dbReference type="AlphaFoldDB" id="A0A9D9DK15"/>
<proteinExistence type="predicted"/>
<dbReference type="Proteomes" id="UP000823613">
    <property type="component" value="Unassembled WGS sequence"/>
</dbReference>
<name>A0A9D9DK15_9BACL</name>
<sequence>MKEDIKKMFDDLSSNGVNYISDSVISDMLECVSIIDSIDYCSCNYGSRIKSLKPFFLNPNNLENIGKAINQFQYLASAQQIKIYRNDFSELKTFLYQKYLGLIDLPTTIEETYQMISKFESICSKYGIEMPTFYVNDSFIKNDAYNLIIRSDVKSNDTYKVIFTKNDFIIRNKLYKTKFVPAYITIPIMEEMQATMLNLKYYNDFVN</sequence>
<dbReference type="EMBL" id="JADIMY010000120">
    <property type="protein sequence ID" value="MBO8428130.1"/>
    <property type="molecule type" value="Genomic_DNA"/>
</dbReference>
<accession>A0A9D9DK15</accession>
<evidence type="ECO:0000313" key="2">
    <source>
        <dbReference type="Proteomes" id="UP000823613"/>
    </source>
</evidence>
<reference evidence="1" key="2">
    <citation type="journal article" date="2021" name="PeerJ">
        <title>Extensive microbial diversity within the chicken gut microbiome revealed by metagenomics and culture.</title>
        <authorList>
            <person name="Gilroy R."/>
            <person name="Ravi A."/>
            <person name="Getino M."/>
            <person name="Pursley I."/>
            <person name="Horton D.L."/>
            <person name="Alikhan N.F."/>
            <person name="Baker D."/>
            <person name="Gharbi K."/>
            <person name="Hall N."/>
            <person name="Watson M."/>
            <person name="Adriaenssens E.M."/>
            <person name="Foster-Nyarko E."/>
            <person name="Jarju S."/>
            <person name="Secka A."/>
            <person name="Antonio M."/>
            <person name="Oren A."/>
            <person name="Chaudhuri R.R."/>
            <person name="La Ragione R."/>
            <person name="Hildebrand F."/>
            <person name="Pallen M.J."/>
        </authorList>
    </citation>
    <scope>NUCLEOTIDE SEQUENCE</scope>
    <source>
        <strain evidence="1">11159</strain>
    </source>
</reference>